<reference evidence="1" key="1">
    <citation type="submission" date="2020-06" db="EMBL/GenBank/DDBJ databases">
        <title>A novel thermopfilic bacterium from Erzurum, Turkey.</title>
        <authorList>
            <person name="Adiguzel A."/>
            <person name="Ay H."/>
            <person name="Baltaci M.O."/>
        </authorList>
    </citation>
    <scope>NUCLEOTIDE SEQUENCE</scope>
    <source>
        <strain evidence="1">P2</strain>
    </source>
</reference>
<proteinExistence type="predicted"/>
<keyword evidence="2" id="KW-1185">Reference proteome</keyword>
<organism evidence="1 2">
    <name type="scientific">Calidifontibacillus erzurumensis</name>
    <dbReference type="NCBI Taxonomy" id="2741433"/>
    <lineage>
        <taxon>Bacteria</taxon>
        <taxon>Bacillati</taxon>
        <taxon>Bacillota</taxon>
        <taxon>Bacilli</taxon>
        <taxon>Bacillales</taxon>
        <taxon>Bacillaceae</taxon>
        <taxon>Calidifontibacillus/Schinkia group</taxon>
        <taxon>Calidifontibacillus</taxon>
    </lineage>
</organism>
<dbReference type="SUPFAM" id="SSF50475">
    <property type="entry name" value="FMN-binding split barrel"/>
    <property type="match status" value="1"/>
</dbReference>
<dbReference type="AlphaFoldDB" id="A0A8J8GE53"/>
<dbReference type="Gene3D" id="2.30.110.10">
    <property type="entry name" value="Electron Transport, Fmn-binding Protein, Chain A"/>
    <property type="match status" value="1"/>
</dbReference>
<sequence>MKENSFGTIVTVQGNKPNVTDVPLKVHKQEDDFYITNHMEINNSQWKTFEDHNVLVIYQGSDRDISSSWYEHENVPTWNYQALHVYGKDGILNDQELEEDLKLLLKRLC</sequence>
<dbReference type="PANTHER" id="PTHR35802">
    <property type="entry name" value="PROTEASE SYNTHASE AND SPORULATION PROTEIN PAI 2"/>
    <property type="match status" value="1"/>
</dbReference>
<dbReference type="PANTHER" id="PTHR35802:SF1">
    <property type="entry name" value="PROTEASE SYNTHASE AND SPORULATION PROTEIN PAI 2"/>
    <property type="match status" value="1"/>
</dbReference>
<dbReference type="Pfam" id="PF04299">
    <property type="entry name" value="FMN_bind_2"/>
    <property type="match status" value="1"/>
</dbReference>
<protein>
    <submittedName>
        <fullName evidence="1">FMN-binding negative transcriptional regulator</fullName>
    </submittedName>
</protein>
<dbReference type="InterPro" id="IPR007396">
    <property type="entry name" value="TR_PAI2-type"/>
</dbReference>
<gene>
    <name evidence="1" type="ORF">HR057_08835</name>
</gene>
<accession>A0A8J8GE53</accession>
<dbReference type="EMBL" id="JABTTE010000010">
    <property type="protein sequence ID" value="NSL51854.1"/>
    <property type="molecule type" value="Genomic_DNA"/>
</dbReference>
<dbReference type="InterPro" id="IPR012349">
    <property type="entry name" value="Split_barrel_FMN-bd"/>
</dbReference>
<evidence type="ECO:0000313" key="2">
    <source>
        <dbReference type="Proteomes" id="UP000625804"/>
    </source>
</evidence>
<evidence type="ECO:0000313" key="1">
    <source>
        <dbReference type="EMBL" id="NSL51854.1"/>
    </source>
</evidence>
<comment type="caution">
    <text evidence="1">The sequence shown here is derived from an EMBL/GenBank/DDBJ whole genome shotgun (WGS) entry which is preliminary data.</text>
</comment>
<name>A0A8J8GE53_9BACI</name>
<dbReference type="Proteomes" id="UP000625804">
    <property type="component" value="Unassembled WGS sequence"/>
</dbReference>